<dbReference type="EMBL" id="FTLW01000002">
    <property type="protein sequence ID" value="SIQ35255.1"/>
    <property type="molecule type" value="Genomic_DNA"/>
</dbReference>
<gene>
    <name evidence="1" type="ORF">SAMN05421546_1164</name>
</gene>
<evidence type="ECO:0000313" key="2">
    <source>
        <dbReference type="Proteomes" id="UP000241788"/>
    </source>
</evidence>
<dbReference type="STRING" id="1604334.SAMN05421546_1164"/>
<proteinExistence type="predicted"/>
<dbReference type="AlphaFoldDB" id="A0A1N6S2H1"/>
<protein>
    <submittedName>
        <fullName evidence="1">Putative PD-(D/E)XK family member</fullName>
    </submittedName>
</protein>
<name>A0A1N6S2H1_9GAMM</name>
<dbReference type="InterPro" id="IPR025534">
    <property type="entry name" value="DUF4420"/>
</dbReference>
<organism evidence="1 2">
    <name type="scientific">Solilutibacter tolerans</name>
    <dbReference type="NCBI Taxonomy" id="1604334"/>
    <lineage>
        <taxon>Bacteria</taxon>
        <taxon>Pseudomonadati</taxon>
        <taxon>Pseudomonadota</taxon>
        <taxon>Gammaproteobacteria</taxon>
        <taxon>Lysobacterales</taxon>
        <taxon>Lysobacteraceae</taxon>
        <taxon>Solilutibacter</taxon>
    </lineage>
</organism>
<dbReference type="Proteomes" id="UP000241788">
    <property type="component" value="Unassembled WGS sequence"/>
</dbReference>
<reference evidence="2" key="1">
    <citation type="submission" date="2017-01" db="EMBL/GenBank/DDBJ databases">
        <authorList>
            <person name="Varghese N."/>
            <person name="Submissions S."/>
        </authorList>
    </citation>
    <scope>NUCLEOTIDE SEQUENCE [LARGE SCALE GENOMIC DNA]</scope>
    <source>
        <strain evidence="2">UM1</strain>
    </source>
</reference>
<dbReference type="Pfam" id="PF14390">
    <property type="entry name" value="DUF4420"/>
    <property type="match status" value="1"/>
</dbReference>
<accession>A0A1N6S2H1</accession>
<sequence length="306" mass="33434">MGHPLETFWMLHPDGSPALLLKEIPATTVPGELPKLRGLGITLRKDANDSLGILLHLRIPEDRDVFLRLCEDILGHSSGGHDATDAALLVFSRLRRWQSLLGFARGDELSEEEMRGLFGEIALLRGPLASHYGFEEALTAWVAPFRHSQDFAVRGLVIEVKSRVSGSRPQVRISSLDQLEVQAGSMRLAVVELMPTSESDGGQSLNDVVHALLDEAGRCSQAVEDQARRAIAEWGYVASRSYDRHRFTVQSIIGFQVSDEFPKLIRSKVDARILEAGYVLGLQGLGPFAVSIESLVAPSGSESSDG</sequence>
<evidence type="ECO:0000313" key="1">
    <source>
        <dbReference type="EMBL" id="SIQ35255.1"/>
    </source>
</evidence>
<keyword evidence="2" id="KW-1185">Reference proteome</keyword>